<accession>A0A381QM87</accession>
<dbReference type="EMBL" id="UINC01001408">
    <property type="protein sequence ID" value="SUZ79978.1"/>
    <property type="molecule type" value="Genomic_DNA"/>
</dbReference>
<proteinExistence type="predicted"/>
<dbReference type="AlphaFoldDB" id="A0A381QM87"/>
<sequence length="122" mass="14138">MEKNSNDLNEKSIGIITSDFVKVSENLKLACSKIISNNFSNYPIIIMSKESVSIGTLFIDIGELMNNSWKYYATYLEILIEKKIIHQIKEFKKKYKNSDEFCCLLVLLNNNSKIIFIPYPED</sequence>
<reference evidence="1" key="1">
    <citation type="submission" date="2018-05" db="EMBL/GenBank/DDBJ databases">
        <authorList>
            <person name="Lanie J.A."/>
            <person name="Ng W.-L."/>
            <person name="Kazmierczak K.M."/>
            <person name="Andrzejewski T.M."/>
            <person name="Davidsen T.M."/>
            <person name="Wayne K.J."/>
            <person name="Tettelin H."/>
            <person name="Glass J.I."/>
            <person name="Rusch D."/>
            <person name="Podicherti R."/>
            <person name="Tsui H.-C.T."/>
            <person name="Winkler M.E."/>
        </authorList>
    </citation>
    <scope>NUCLEOTIDE SEQUENCE</scope>
</reference>
<organism evidence="1">
    <name type="scientific">marine metagenome</name>
    <dbReference type="NCBI Taxonomy" id="408172"/>
    <lineage>
        <taxon>unclassified sequences</taxon>
        <taxon>metagenomes</taxon>
        <taxon>ecological metagenomes</taxon>
    </lineage>
</organism>
<name>A0A381QM87_9ZZZZ</name>
<evidence type="ECO:0000313" key="1">
    <source>
        <dbReference type="EMBL" id="SUZ79978.1"/>
    </source>
</evidence>
<protein>
    <submittedName>
        <fullName evidence="1">Uncharacterized protein</fullName>
    </submittedName>
</protein>
<gene>
    <name evidence="1" type="ORF">METZ01_LOCUS32832</name>
</gene>